<evidence type="ECO:0000256" key="2">
    <source>
        <dbReference type="SAM" id="Phobius"/>
    </source>
</evidence>
<dbReference type="Proteomes" id="UP000294835">
    <property type="component" value="Unassembled WGS sequence"/>
</dbReference>
<keyword evidence="1" id="KW-0175">Coiled coil</keyword>
<keyword evidence="2" id="KW-0472">Membrane</keyword>
<keyword evidence="2" id="KW-0812">Transmembrane</keyword>
<feature type="coiled-coil region" evidence="1">
    <location>
        <begin position="159"/>
        <end position="236"/>
    </location>
</feature>
<sequence length="503" mass="55555">MNFDLQLYWALFLRRLPVMLLFVLIGAAAGVVAALRLPETYETSARLLVEAPQIPDSMVESTIQTEATEQLDIIEQRLLTRANLIDIANRFNVFPDIRQMEPDTVVSKMRASTRIRRSAGREQATLMTISFTSHSGRVAANVVNEYVTLVLEANTEFRVSRAESTLSFFEQEVERLGQELDRQSAAIATFRSENAEALPEDQSYRLSRQTLLQERLARLERDLKAGEAQRAEIIRIFESTGRVSPGVGPARARSPAEERLLAAQAELDNAKVIYSEENPRVVRLQALVDQLEDTVRAQTEAGVTGEEAEATSTEQALLDATLAQIDTQLETIRTDIGSTQTELDELQRRVSQSAANGLQINALERDYDVIQSRYNAAVTNLNQARMSERVESTAQGQRITVIENAVVPRVPTGPDRPKVAILGVLGGGALAAGYFLLLELLNRTIRSPAELTGRFNITPITTIPYMRVKDGRLVRRRRFLGASFALLIGLVPVAGVVGMAGLG</sequence>
<feature type="transmembrane region" description="Helical" evidence="2">
    <location>
        <begin position="479"/>
        <end position="502"/>
    </location>
</feature>
<dbReference type="RefSeq" id="WP_132464406.1">
    <property type="nucleotide sequence ID" value="NZ_SLXP01000011.1"/>
</dbReference>
<keyword evidence="4" id="KW-1185">Reference proteome</keyword>
<dbReference type="AlphaFoldDB" id="A0A4R2PU50"/>
<name>A0A4R2PU50_9RHOB</name>
<organism evidence="3 4">
    <name type="scientific">Rhodovulum marinum</name>
    <dbReference type="NCBI Taxonomy" id="320662"/>
    <lineage>
        <taxon>Bacteria</taxon>
        <taxon>Pseudomonadati</taxon>
        <taxon>Pseudomonadota</taxon>
        <taxon>Alphaproteobacteria</taxon>
        <taxon>Rhodobacterales</taxon>
        <taxon>Paracoccaceae</taxon>
        <taxon>Rhodovulum</taxon>
    </lineage>
</organism>
<proteinExistence type="predicted"/>
<gene>
    <name evidence="3" type="ORF">EV662_11143</name>
</gene>
<feature type="transmembrane region" description="Helical" evidence="2">
    <location>
        <begin position="419"/>
        <end position="438"/>
    </location>
</feature>
<dbReference type="OrthoDB" id="8114194at2"/>
<evidence type="ECO:0000313" key="3">
    <source>
        <dbReference type="EMBL" id="TCP39563.1"/>
    </source>
</evidence>
<dbReference type="EMBL" id="SLXP01000011">
    <property type="protein sequence ID" value="TCP39563.1"/>
    <property type="molecule type" value="Genomic_DNA"/>
</dbReference>
<comment type="caution">
    <text evidence="3">The sequence shown here is derived from an EMBL/GenBank/DDBJ whole genome shotgun (WGS) entry which is preliminary data.</text>
</comment>
<dbReference type="PANTHER" id="PTHR32309">
    <property type="entry name" value="TYROSINE-PROTEIN KINASE"/>
    <property type="match status" value="1"/>
</dbReference>
<dbReference type="InterPro" id="IPR050445">
    <property type="entry name" value="Bact_polysacc_biosynth/exp"/>
</dbReference>
<evidence type="ECO:0000313" key="4">
    <source>
        <dbReference type="Proteomes" id="UP000294835"/>
    </source>
</evidence>
<dbReference type="PANTHER" id="PTHR32309:SF31">
    <property type="entry name" value="CAPSULAR EXOPOLYSACCHARIDE FAMILY"/>
    <property type="match status" value="1"/>
</dbReference>
<protein>
    <submittedName>
        <fullName evidence="3">Polysaccharide chain length determinant protein (PEP-CTERM system associated)</fullName>
    </submittedName>
</protein>
<reference evidence="3 4" key="1">
    <citation type="submission" date="2019-03" db="EMBL/GenBank/DDBJ databases">
        <title>Genomic Encyclopedia of Type Strains, Phase IV (KMG-IV): sequencing the most valuable type-strain genomes for metagenomic binning, comparative biology and taxonomic classification.</title>
        <authorList>
            <person name="Goeker M."/>
        </authorList>
    </citation>
    <scope>NUCLEOTIDE SEQUENCE [LARGE SCALE GENOMIC DNA]</scope>
    <source>
        <strain evidence="3 4">DSM 18063</strain>
    </source>
</reference>
<evidence type="ECO:0000256" key="1">
    <source>
        <dbReference type="SAM" id="Coils"/>
    </source>
</evidence>
<keyword evidence="2" id="KW-1133">Transmembrane helix</keyword>
<accession>A0A4R2PU50</accession>